<dbReference type="HAMAP" id="MF_00088">
    <property type="entry name" value="KhpA"/>
    <property type="match status" value="1"/>
</dbReference>
<comment type="similarity">
    <text evidence="3">Belongs to the KhpA RNA-binding protein family.</text>
</comment>
<comment type="caution">
    <text evidence="4">The sequence shown here is derived from an EMBL/GenBank/DDBJ whole genome shotgun (WGS) entry which is preliminary data.</text>
</comment>
<comment type="subunit">
    <text evidence="3">Forms a complex with KhpB.</text>
</comment>
<keyword evidence="3" id="KW-0961">Cell wall biogenesis/degradation</keyword>
<evidence type="ECO:0000313" key="4">
    <source>
        <dbReference type="EMBL" id="KYG62796.1"/>
    </source>
</evidence>
<reference evidence="4 5" key="1">
    <citation type="submission" date="2016-03" db="EMBL/GenBank/DDBJ databases">
        <authorList>
            <person name="Ploux O."/>
        </authorList>
    </citation>
    <scope>NUCLEOTIDE SEQUENCE [LARGE SCALE GENOMIC DNA]</scope>
    <source>
        <strain evidence="4 5">EC13</strain>
    </source>
</reference>
<dbReference type="GO" id="GO:0003723">
    <property type="term" value="F:RNA binding"/>
    <property type="evidence" value="ECO:0007669"/>
    <property type="project" value="UniProtKB-UniRule"/>
</dbReference>
<evidence type="ECO:0000256" key="1">
    <source>
        <dbReference type="ARBA" id="ARBA00022490"/>
    </source>
</evidence>
<dbReference type="GO" id="GO:0005737">
    <property type="term" value="C:cytoplasm"/>
    <property type="evidence" value="ECO:0007669"/>
    <property type="project" value="UniProtKB-SubCell"/>
</dbReference>
<evidence type="ECO:0000256" key="3">
    <source>
        <dbReference type="HAMAP-Rule" id="MF_00088"/>
    </source>
</evidence>
<dbReference type="EMBL" id="LUKD01000008">
    <property type="protein sequence ID" value="KYG62796.1"/>
    <property type="molecule type" value="Genomic_DNA"/>
</dbReference>
<keyword evidence="3" id="KW-0133">Cell shape</keyword>
<dbReference type="AlphaFoldDB" id="A0A161PQ76"/>
<dbReference type="GO" id="GO:0009252">
    <property type="term" value="P:peptidoglycan biosynthetic process"/>
    <property type="evidence" value="ECO:0007669"/>
    <property type="project" value="UniProtKB-UniRule"/>
</dbReference>
<dbReference type="InterPro" id="IPR020627">
    <property type="entry name" value="KhpA"/>
</dbReference>
<dbReference type="Pfam" id="PF13083">
    <property type="entry name" value="KH_KhpA-B"/>
    <property type="match status" value="1"/>
</dbReference>
<accession>A0A161PQ76</accession>
<dbReference type="Proteomes" id="UP000075799">
    <property type="component" value="Unassembled WGS sequence"/>
</dbReference>
<comment type="function">
    <text evidence="3">A probable RNA chaperone. Forms a complex with KhpB which binds to cellular RNA and controls its expression. Plays a role in peptidoglycan (PG) homeostasis and cell length regulation.</text>
</comment>
<dbReference type="GO" id="GO:0008360">
    <property type="term" value="P:regulation of cell shape"/>
    <property type="evidence" value="ECO:0007669"/>
    <property type="project" value="UniProtKB-KW"/>
</dbReference>
<evidence type="ECO:0000313" key="5">
    <source>
        <dbReference type="Proteomes" id="UP000075799"/>
    </source>
</evidence>
<keyword evidence="1 3" id="KW-0963">Cytoplasm</keyword>
<proteinExistence type="inferred from homology"/>
<evidence type="ECO:0000256" key="2">
    <source>
        <dbReference type="ARBA" id="ARBA00022884"/>
    </source>
</evidence>
<comment type="subcellular location">
    <subcellularLocation>
        <location evidence="3">Cytoplasm</location>
    </subcellularLocation>
</comment>
<dbReference type="PANTHER" id="PTHR34654:SF1">
    <property type="entry name" value="RNA-BINDING PROTEIN KHPA"/>
    <property type="match status" value="1"/>
</dbReference>
<name>A0A161PQ76_BDEBC</name>
<sequence>MSAALSTSQADVRESLRSVLESVVKKIVTTPENIKVTYSVGERTTIYQIETVQSEYGRLVGSQGRMINALRTVIAGMAGTHGFRAILNFKNDEKFHQF</sequence>
<dbReference type="PANTHER" id="PTHR34654">
    <property type="entry name" value="UPF0109 PROTEIN SCO5592"/>
    <property type="match status" value="1"/>
</dbReference>
<keyword evidence="2 3" id="KW-0694">RNA-binding</keyword>
<organism evidence="4 5">
    <name type="scientific">Bdellovibrio bacteriovorus</name>
    <dbReference type="NCBI Taxonomy" id="959"/>
    <lineage>
        <taxon>Bacteria</taxon>
        <taxon>Pseudomonadati</taxon>
        <taxon>Bdellovibrionota</taxon>
        <taxon>Bdellovibrionia</taxon>
        <taxon>Bdellovibrionales</taxon>
        <taxon>Pseudobdellovibrionaceae</taxon>
        <taxon>Bdellovibrio</taxon>
    </lineage>
</organism>
<dbReference type="RefSeq" id="WP_063209152.1">
    <property type="nucleotide sequence ID" value="NZ_LUKD01000008.1"/>
</dbReference>
<gene>
    <name evidence="3" type="primary">khpA</name>
    <name evidence="4" type="ORF">AZI87_16095</name>
</gene>
<dbReference type="CDD" id="cd22533">
    <property type="entry name" value="KH-II_YlqC-like"/>
    <property type="match status" value="1"/>
</dbReference>
<dbReference type="GO" id="GO:0071555">
    <property type="term" value="P:cell wall organization"/>
    <property type="evidence" value="ECO:0007669"/>
    <property type="project" value="UniProtKB-KW"/>
</dbReference>
<protein>
    <recommendedName>
        <fullName evidence="3">RNA-binding protein KhpA</fullName>
    </recommendedName>
    <alternativeName>
        <fullName evidence="3">KH-domain protein A</fullName>
    </alternativeName>
</protein>
<keyword evidence="3" id="KW-0143">Chaperone</keyword>